<feature type="modified residue" description="4-aspartylphosphate" evidence="1">
    <location>
        <position position="61"/>
    </location>
</feature>
<evidence type="ECO:0000313" key="3">
    <source>
        <dbReference type="EMBL" id="XBL14604.1"/>
    </source>
</evidence>
<dbReference type="CDD" id="cd17557">
    <property type="entry name" value="REC_Rcp-like"/>
    <property type="match status" value="1"/>
</dbReference>
<dbReference type="PROSITE" id="PS50110">
    <property type="entry name" value="RESPONSE_REGULATORY"/>
    <property type="match status" value="1"/>
</dbReference>
<dbReference type="InterPro" id="IPR052893">
    <property type="entry name" value="TCS_response_regulator"/>
</dbReference>
<name>A0AAU7EEV4_9FLAO</name>
<dbReference type="Pfam" id="PF00072">
    <property type="entry name" value="Response_reg"/>
    <property type="match status" value="1"/>
</dbReference>
<protein>
    <submittedName>
        <fullName evidence="3">Response regulator</fullName>
    </submittedName>
</protein>
<dbReference type="InterPro" id="IPR001789">
    <property type="entry name" value="Sig_transdc_resp-reg_receiver"/>
</dbReference>
<keyword evidence="4" id="KW-1185">Reference proteome</keyword>
<dbReference type="RefSeq" id="WP_308992333.1">
    <property type="nucleotide sequence ID" value="NZ_CP155618.1"/>
</dbReference>
<dbReference type="GO" id="GO:0000160">
    <property type="term" value="P:phosphorelay signal transduction system"/>
    <property type="evidence" value="ECO:0007669"/>
    <property type="project" value="InterPro"/>
</dbReference>
<evidence type="ECO:0000256" key="1">
    <source>
        <dbReference type="PROSITE-ProRule" id="PRU00169"/>
    </source>
</evidence>
<dbReference type="PANTHER" id="PTHR44520:SF2">
    <property type="entry name" value="RESPONSE REGULATOR RCP1"/>
    <property type="match status" value="1"/>
</dbReference>
<dbReference type="PANTHER" id="PTHR44520">
    <property type="entry name" value="RESPONSE REGULATOR RCP1-RELATED"/>
    <property type="match status" value="1"/>
</dbReference>
<accession>A0AAU7EEV4</accession>
<dbReference type="SMART" id="SM00448">
    <property type="entry name" value="REC"/>
    <property type="match status" value="1"/>
</dbReference>
<dbReference type="AlphaFoldDB" id="A0AAU7EEV4"/>
<organism evidence="3 4">
    <name type="scientific">Mariniflexile litorale</name>
    <dbReference type="NCBI Taxonomy" id="3045158"/>
    <lineage>
        <taxon>Bacteria</taxon>
        <taxon>Pseudomonadati</taxon>
        <taxon>Bacteroidota</taxon>
        <taxon>Flavobacteriia</taxon>
        <taxon>Flavobacteriales</taxon>
        <taxon>Flavobacteriaceae</taxon>
        <taxon>Mariniflexile</taxon>
    </lineage>
</organism>
<proteinExistence type="predicted"/>
<dbReference type="SUPFAM" id="SSF52172">
    <property type="entry name" value="CheY-like"/>
    <property type="match status" value="1"/>
</dbReference>
<dbReference type="EMBL" id="CP155618">
    <property type="protein sequence ID" value="XBL14604.1"/>
    <property type="molecule type" value="Genomic_DNA"/>
</dbReference>
<dbReference type="InterPro" id="IPR011006">
    <property type="entry name" value="CheY-like_superfamily"/>
</dbReference>
<evidence type="ECO:0000313" key="4">
    <source>
        <dbReference type="Proteomes" id="UP001224325"/>
    </source>
</evidence>
<reference evidence="3" key="1">
    <citation type="submission" date="2024-04" db="EMBL/GenBank/DDBJ databases">
        <title>Mariniflexile litorale, isolated from the shallow sediments of the Sea of Japan.</title>
        <authorList>
            <person name="Romanenko L."/>
            <person name="Isaeva M."/>
        </authorList>
    </citation>
    <scope>NUCLEOTIDE SEQUENCE [LARGE SCALE GENOMIC DNA]</scope>
    <source>
        <strain evidence="3">KMM 9835</strain>
    </source>
</reference>
<evidence type="ECO:0000259" key="2">
    <source>
        <dbReference type="PROSITE" id="PS50110"/>
    </source>
</evidence>
<gene>
    <name evidence="3" type="ORF">QLS71_000940</name>
</gene>
<dbReference type="Gene3D" id="3.40.50.2300">
    <property type="match status" value="1"/>
</dbReference>
<dbReference type="Proteomes" id="UP001224325">
    <property type="component" value="Chromosome"/>
</dbReference>
<keyword evidence="1" id="KW-0597">Phosphoprotein</keyword>
<dbReference type="KEGG" id="mlil:QLS71_000940"/>
<feature type="domain" description="Response regulatory" evidence="2">
    <location>
        <begin position="7"/>
        <end position="128"/>
    </location>
</feature>
<sequence>MSDNLLNIFLADDDEDDRILFSEALEEISVQTTLSLFKHGQELLDYLFQPDITFPNLIFLDLNMPIKNGMQCLNEIRSNPALKNLYIAIYSTSSSQKDIEESFSNGANIYINKPNSFTKLREVVEKVLKLNWQHHTSNLNKDTFLFRI</sequence>